<keyword evidence="4" id="KW-1185">Reference proteome</keyword>
<dbReference type="InterPro" id="IPR016718">
    <property type="entry name" value="rRNA_m1G-MeTrfase_A_prd"/>
</dbReference>
<evidence type="ECO:0000313" key="4">
    <source>
        <dbReference type="Proteomes" id="UP001209713"/>
    </source>
</evidence>
<protein>
    <submittedName>
        <fullName evidence="3">Methyltransferase domain-containing protein</fullName>
    </submittedName>
</protein>
<dbReference type="InterPro" id="IPR029063">
    <property type="entry name" value="SAM-dependent_MTases_sf"/>
</dbReference>
<dbReference type="Gene3D" id="3.40.50.150">
    <property type="entry name" value="Vaccinia Virus protein VP39"/>
    <property type="match status" value="1"/>
</dbReference>
<dbReference type="InterPro" id="IPR041698">
    <property type="entry name" value="Methyltransf_25"/>
</dbReference>
<reference evidence="3 4" key="1">
    <citation type="submission" date="2022-10" db="EMBL/GenBank/DDBJ databases">
        <title>Marinomonas transparenta sp. nov. and Marinomonas sargassi sp. nov., isolated from marine alga (Sargassum natans (L.) Gaillon).</title>
        <authorList>
            <person name="Wang Y."/>
        </authorList>
    </citation>
    <scope>NUCLEOTIDE SEQUENCE [LARGE SCALE GENOMIC DNA]</scope>
    <source>
        <strain evidence="3 4">C2222</strain>
    </source>
</reference>
<dbReference type="Pfam" id="PF13649">
    <property type="entry name" value="Methyltransf_25"/>
    <property type="match status" value="1"/>
</dbReference>
<feature type="domain" description="Methyltransferase" evidence="1">
    <location>
        <begin position="93"/>
        <end position="180"/>
    </location>
</feature>
<dbReference type="RefSeq" id="WP_263529545.1">
    <property type="nucleotide sequence ID" value="NZ_JAOVZB010000002.1"/>
</dbReference>
<dbReference type="Proteomes" id="UP001209713">
    <property type="component" value="Unassembled WGS sequence"/>
</dbReference>
<keyword evidence="3" id="KW-0489">Methyltransferase</keyword>
<evidence type="ECO:0000259" key="1">
    <source>
        <dbReference type="Pfam" id="PF13649"/>
    </source>
</evidence>
<evidence type="ECO:0000313" key="3">
    <source>
        <dbReference type="EMBL" id="MCV2402161.1"/>
    </source>
</evidence>
<keyword evidence="3" id="KW-0808">Transferase</keyword>
<dbReference type="PANTHER" id="PTHR42912">
    <property type="entry name" value="METHYLTRANSFERASE"/>
    <property type="match status" value="1"/>
</dbReference>
<dbReference type="PIRSF" id="PIRSF018249">
    <property type="entry name" value="MyrA_prd"/>
    <property type="match status" value="1"/>
</dbReference>
<accession>A0ABT2YQJ4</accession>
<feature type="domain" description="23S rRNA (guanine(745)-N(1))-methyltransferase N-terminal" evidence="2">
    <location>
        <begin position="8"/>
        <end position="50"/>
    </location>
</feature>
<sequence length="284" mass="31741">MLTLENLSCPIDSEPLSRDAASLKCKNGHTFDLAKTGYVNLLPVQNKRSKDPGDNKLMVNARQSFLNQGYYYSVVEAIFSSYPEDALGDSPRILDAGCGEGYYLDKLGELFQIQGIVNERIGLDISKWAVTAASKRDKTASWIVGSNASLPMPNERFDAVLCLFGFPVFKEFARVLSANGLLLLVESGAEHLIELRRILYPSVHEYKPTYADGIEGFELLCEQVETYQFSLASQQEIQNLLVMTPHIHKASFEGREAVKQLTSIDLTADVKLRWYRKMTGVESV</sequence>
<evidence type="ECO:0000259" key="2">
    <source>
        <dbReference type="Pfam" id="PF21302"/>
    </source>
</evidence>
<organism evidence="3 4">
    <name type="scientific">Marinomonas sargassi</name>
    <dbReference type="NCBI Taxonomy" id="2984494"/>
    <lineage>
        <taxon>Bacteria</taxon>
        <taxon>Pseudomonadati</taxon>
        <taxon>Pseudomonadota</taxon>
        <taxon>Gammaproteobacteria</taxon>
        <taxon>Oceanospirillales</taxon>
        <taxon>Oceanospirillaceae</taxon>
        <taxon>Marinomonas</taxon>
    </lineage>
</organism>
<name>A0ABT2YQJ4_9GAMM</name>
<comment type="caution">
    <text evidence="3">The sequence shown here is derived from an EMBL/GenBank/DDBJ whole genome shotgun (WGS) entry which is preliminary data.</text>
</comment>
<dbReference type="SUPFAM" id="SSF53335">
    <property type="entry name" value="S-adenosyl-L-methionine-dependent methyltransferases"/>
    <property type="match status" value="1"/>
</dbReference>
<dbReference type="InterPro" id="IPR048647">
    <property type="entry name" value="RlmA_N"/>
</dbReference>
<proteinExistence type="predicted"/>
<dbReference type="EMBL" id="JAOVZB010000002">
    <property type="protein sequence ID" value="MCV2402161.1"/>
    <property type="molecule type" value="Genomic_DNA"/>
</dbReference>
<gene>
    <name evidence="3" type="ORF">OFY17_04585</name>
</gene>
<dbReference type="GO" id="GO:0032259">
    <property type="term" value="P:methylation"/>
    <property type="evidence" value="ECO:0007669"/>
    <property type="project" value="UniProtKB-KW"/>
</dbReference>
<dbReference type="InterPro" id="IPR050508">
    <property type="entry name" value="Methyltransf_Superfamily"/>
</dbReference>
<dbReference type="CDD" id="cd02440">
    <property type="entry name" value="AdoMet_MTases"/>
    <property type="match status" value="1"/>
</dbReference>
<dbReference type="Pfam" id="PF21302">
    <property type="entry name" value="Zn_ribbon_RlmA"/>
    <property type="match status" value="1"/>
</dbReference>
<dbReference type="PANTHER" id="PTHR42912:SF45">
    <property type="entry name" value="23S RRNA (GUANINE(745)-N(1))-METHYLTRANSFERASE"/>
    <property type="match status" value="1"/>
</dbReference>
<dbReference type="GO" id="GO:0008168">
    <property type="term" value="F:methyltransferase activity"/>
    <property type="evidence" value="ECO:0007669"/>
    <property type="project" value="UniProtKB-KW"/>
</dbReference>